<feature type="domain" description="DNA polymerase III delta N-terminal" evidence="9">
    <location>
        <begin position="19"/>
        <end position="143"/>
    </location>
</feature>
<dbReference type="Gene3D" id="3.40.50.300">
    <property type="entry name" value="P-loop containing nucleotide triphosphate hydrolases"/>
    <property type="match status" value="1"/>
</dbReference>
<keyword evidence="4" id="KW-0548">Nucleotidyltransferase</keyword>
<feature type="domain" description="DNA polymerase III delta subunit-like C-terminal" evidence="10">
    <location>
        <begin position="216"/>
        <end position="336"/>
    </location>
</feature>
<organism evidence="11 12">
    <name type="scientific">Lentilactobacillus parafarraginis DSM 18390 = JCM 14109</name>
    <dbReference type="NCBI Taxonomy" id="1423786"/>
    <lineage>
        <taxon>Bacteria</taxon>
        <taxon>Bacillati</taxon>
        <taxon>Bacillota</taxon>
        <taxon>Bacilli</taxon>
        <taxon>Lactobacillales</taxon>
        <taxon>Lactobacillaceae</taxon>
        <taxon>Lentilactobacillus</taxon>
    </lineage>
</organism>
<dbReference type="GO" id="GO:0003677">
    <property type="term" value="F:DNA binding"/>
    <property type="evidence" value="ECO:0007669"/>
    <property type="project" value="InterPro"/>
</dbReference>
<comment type="catalytic activity">
    <reaction evidence="8">
        <text>DNA(n) + a 2'-deoxyribonucleoside 5'-triphosphate = DNA(n+1) + diphosphate</text>
        <dbReference type="Rhea" id="RHEA:22508"/>
        <dbReference type="Rhea" id="RHEA-COMP:17339"/>
        <dbReference type="Rhea" id="RHEA-COMP:17340"/>
        <dbReference type="ChEBI" id="CHEBI:33019"/>
        <dbReference type="ChEBI" id="CHEBI:61560"/>
        <dbReference type="ChEBI" id="CHEBI:173112"/>
        <dbReference type="EC" id="2.7.7.7"/>
    </reaction>
</comment>
<dbReference type="InterPro" id="IPR048466">
    <property type="entry name" value="DNA_pol3_delta-like_C"/>
</dbReference>
<keyword evidence="5" id="KW-0235">DNA replication</keyword>
<dbReference type="PANTHER" id="PTHR34388">
    <property type="entry name" value="DNA POLYMERASE III SUBUNIT DELTA"/>
    <property type="match status" value="1"/>
</dbReference>
<dbReference type="SUPFAM" id="SSF48019">
    <property type="entry name" value="post-AAA+ oligomerization domain-like"/>
    <property type="match status" value="1"/>
</dbReference>
<dbReference type="Pfam" id="PF06144">
    <property type="entry name" value="DNA_pol3_delta"/>
    <property type="match status" value="1"/>
</dbReference>
<name>A0A0R1YQK7_9LACO</name>
<dbReference type="PANTHER" id="PTHR34388:SF1">
    <property type="entry name" value="DNA POLYMERASE III SUBUNIT DELTA"/>
    <property type="match status" value="1"/>
</dbReference>
<gene>
    <name evidence="11" type="ORF">FD47_GL000428</name>
</gene>
<evidence type="ECO:0000259" key="9">
    <source>
        <dbReference type="Pfam" id="PF06144"/>
    </source>
</evidence>
<dbReference type="NCBIfam" id="TIGR01128">
    <property type="entry name" value="holA"/>
    <property type="match status" value="1"/>
</dbReference>
<evidence type="ECO:0000259" key="10">
    <source>
        <dbReference type="Pfam" id="PF21694"/>
    </source>
</evidence>
<dbReference type="AlphaFoldDB" id="A0A0R1YQK7"/>
<sequence length="342" mass="39201">MNFSQLLKQVRNKQVDSVYLILGDQEYLSDQIKQAFIGLIPDAERSMNIGNYDMEETPISAAVEDAISVPFFGERRLVLVNRPYFLTGLRVKSKVEHHVDDFLDYLQHPEQSTIMVIFAPYEKLDARKKVTKMLKKVATTVEIGKLRESEIKSTVKRAITDKGYQIDPEALERMMQLTGGKLTPMMNDLPKLLLYNEATKTITLESVNGLVSPSIEQSVFDLVNSVLKRNAKESMDIYQNLILESNEPIGINAVLIQQFRLLLQVMILQKHGYSQGNLASSLKVHPYRVKLALQTVRHFNYQQLRDAYIGLVDTEREMKSTNRSPELLFELFLLKFMRPDVA</sequence>
<evidence type="ECO:0000256" key="8">
    <source>
        <dbReference type="ARBA" id="ARBA00049244"/>
    </source>
</evidence>
<dbReference type="SUPFAM" id="SSF52540">
    <property type="entry name" value="P-loop containing nucleoside triphosphate hydrolases"/>
    <property type="match status" value="1"/>
</dbReference>
<reference evidence="11 12" key="1">
    <citation type="journal article" date="2015" name="Genome Announc.">
        <title>Expanding the biotechnology potential of lactobacilli through comparative genomics of 213 strains and associated genera.</title>
        <authorList>
            <person name="Sun Z."/>
            <person name="Harris H.M."/>
            <person name="McCann A."/>
            <person name="Guo C."/>
            <person name="Argimon S."/>
            <person name="Zhang W."/>
            <person name="Yang X."/>
            <person name="Jeffery I.B."/>
            <person name="Cooney J.C."/>
            <person name="Kagawa T.F."/>
            <person name="Liu W."/>
            <person name="Song Y."/>
            <person name="Salvetti E."/>
            <person name="Wrobel A."/>
            <person name="Rasinkangas P."/>
            <person name="Parkhill J."/>
            <person name="Rea M.C."/>
            <person name="O'Sullivan O."/>
            <person name="Ritari J."/>
            <person name="Douillard F.P."/>
            <person name="Paul Ross R."/>
            <person name="Yang R."/>
            <person name="Briner A.E."/>
            <person name="Felis G.E."/>
            <person name="de Vos W.M."/>
            <person name="Barrangou R."/>
            <person name="Klaenhammer T.R."/>
            <person name="Caufield P.W."/>
            <person name="Cui Y."/>
            <person name="Zhang H."/>
            <person name="O'Toole P.W."/>
        </authorList>
    </citation>
    <scope>NUCLEOTIDE SEQUENCE [LARGE SCALE GENOMIC DNA]</scope>
    <source>
        <strain evidence="11 12">DSM 18390</strain>
    </source>
</reference>
<dbReference type="EC" id="2.7.7.7" evidence="1"/>
<dbReference type="GO" id="GO:0003887">
    <property type="term" value="F:DNA-directed DNA polymerase activity"/>
    <property type="evidence" value="ECO:0007669"/>
    <property type="project" value="UniProtKB-KW"/>
</dbReference>
<evidence type="ECO:0000313" key="11">
    <source>
        <dbReference type="EMBL" id="KRM44466.1"/>
    </source>
</evidence>
<comment type="similarity">
    <text evidence="7">Belongs to the DNA polymerase HolA subunit family.</text>
</comment>
<evidence type="ECO:0000256" key="5">
    <source>
        <dbReference type="ARBA" id="ARBA00022705"/>
    </source>
</evidence>
<dbReference type="Pfam" id="PF21694">
    <property type="entry name" value="DNA_pol3_delta_C"/>
    <property type="match status" value="1"/>
</dbReference>
<protein>
    <recommendedName>
        <fullName evidence="2">DNA polymerase III subunit delta</fullName>
        <ecNumber evidence="1">2.7.7.7</ecNumber>
    </recommendedName>
</protein>
<proteinExistence type="inferred from homology"/>
<evidence type="ECO:0000256" key="2">
    <source>
        <dbReference type="ARBA" id="ARBA00017703"/>
    </source>
</evidence>
<dbReference type="PATRIC" id="fig|1423786.4.peg.446"/>
<dbReference type="InterPro" id="IPR027417">
    <property type="entry name" value="P-loop_NTPase"/>
</dbReference>
<dbReference type="Gene3D" id="1.10.8.60">
    <property type="match status" value="1"/>
</dbReference>
<dbReference type="Gene3D" id="1.20.272.10">
    <property type="match status" value="1"/>
</dbReference>
<dbReference type="InterPro" id="IPR008921">
    <property type="entry name" value="DNA_pol3_clamp-load_cplx_C"/>
</dbReference>
<dbReference type="GO" id="GO:0009360">
    <property type="term" value="C:DNA polymerase III complex"/>
    <property type="evidence" value="ECO:0007669"/>
    <property type="project" value="InterPro"/>
</dbReference>
<comment type="caution">
    <text evidence="11">The sequence shown here is derived from an EMBL/GenBank/DDBJ whole genome shotgun (WGS) entry which is preliminary data.</text>
</comment>
<evidence type="ECO:0000256" key="4">
    <source>
        <dbReference type="ARBA" id="ARBA00022695"/>
    </source>
</evidence>
<dbReference type="InterPro" id="IPR010372">
    <property type="entry name" value="DNA_pol3_delta_N"/>
</dbReference>
<dbReference type="Proteomes" id="UP000051010">
    <property type="component" value="Unassembled WGS sequence"/>
</dbReference>
<dbReference type="EMBL" id="AZFZ01000013">
    <property type="protein sequence ID" value="KRM44466.1"/>
    <property type="molecule type" value="Genomic_DNA"/>
</dbReference>
<evidence type="ECO:0000256" key="1">
    <source>
        <dbReference type="ARBA" id="ARBA00012417"/>
    </source>
</evidence>
<dbReference type="GO" id="GO:0006261">
    <property type="term" value="P:DNA-templated DNA replication"/>
    <property type="evidence" value="ECO:0007669"/>
    <property type="project" value="TreeGrafter"/>
</dbReference>
<dbReference type="RefSeq" id="WP_054733474.1">
    <property type="nucleotide sequence ID" value="NZ_AZFZ01000013.1"/>
</dbReference>
<evidence type="ECO:0000256" key="3">
    <source>
        <dbReference type="ARBA" id="ARBA00022679"/>
    </source>
</evidence>
<dbReference type="InterPro" id="IPR005790">
    <property type="entry name" value="DNA_polIII_delta"/>
</dbReference>
<keyword evidence="3" id="KW-0808">Transferase</keyword>
<evidence type="ECO:0000256" key="6">
    <source>
        <dbReference type="ARBA" id="ARBA00022932"/>
    </source>
</evidence>
<accession>A0A0R1YQK7</accession>
<keyword evidence="6" id="KW-0239">DNA-directed DNA polymerase</keyword>
<evidence type="ECO:0000313" key="12">
    <source>
        <dbReference type="Proteomes" id="UP000051010"/>
    </source>
</evidence>
<evidence type="ECO:0000256" key="7">
    <source>
        <dbReference type="ARBA" id="ARBA00034754"/>
    </source>
</evidence>